<dbReference type="CDD" id="cd01543">
    <property type="entry name" value="PBP1_XylR"/>
    <property type="match status" value="1"/>
</dbReference>
<dbReference type="RefSeq" id="WP_315852651.1">
    <property type="nucleotide sequence ID" value="NZ_LECT01000031.1"/>
</dbReference>
<dbReference type="PATRIC" id="fig|595434.4.peg.4045"/>
<gene>
    <name evidence="5" type="ORF">RISK_004266</name>
</gene>
<organism evidence="5 6">
    <name type="scientific">Rhodopirellula islandica</name>
    <dbReference type="NCBI Taxonomy" id="595434"/>
    <lineage>
        <taxon>Bacteria</taxon>
        <taxon>Pseudomonadati</taxon>
        <taxon>Planctomycetota</taxon>
        <taxon>Planctomycetia</taxon>
        <taxon>Pirellulales</taxon>
        <taxon>Pirellulaceae</taxon>
        <taxon>Rhodopirellula</taxon>
    </lineage>
</organism>
<dbReference type="Pfam" id="PF22177">
    <property type="entry name" value="PBP1_XylR"/>
    <property type="match status" value="1"/>
</dbReference>
<dbReference type="Pfam" id="PF13377">
    <property type="entry name" value="Peripla_BP_3"/>
    <property type="match status" value="1"/>
</dbReference>
<proteinExistence type="predicted"/>
<dbReference type="SUPFAM" id="SSF53822">
    <property type="entry name" value="Periplasmic binding protein-like I"/>
    <property type="match status" value="1"/>
</dbReference>
<evidence type="ECO:0000256" key="3">
    <source>
        <dbReference type="ARBA" id="ARBA00023163"/>
    </source>
</evidence>
<feature type="domain" description="HTH araC/xylS-type" evidence="4">
    <location>
        <begin position="285"/>
        <end position="383"/>
    </location>
</feature>
<sequence>MNKPARSKPHVALMVETATVYGREVLSGIMRFMRTQEDWSVFLEQRDLMTSPPAWLNDWQGDGIISRGSTNEMIEAAVQRNIPVIELNDRSEVDKAHVRSDDAKIGEMAARHLMERGFQHFGFCGFDFEAWSHRRQEAFTKTVQQEGCQCDSFNSPWMNLARPWEEDQQSISDWLQALPKPCGIFTCNDLRGQHVLAVCSTLELTVPEEVAVIGADNDELLCQFCQPPLSSVIPNAEAVGFLAAERLSRQMKGESHHESQQVVAPTGVATRLSTDVVAIDHPEVASALAYIRQHACEGLTVDEVLQNVAVSRSTLERQLRRYLGRTPQQEIRNVQLKRVRELLVTTEMAAEQIAYRAGFDHPEYMHYVFKRDLGLTPGQYRQSVRGQDG</sequence>
<evidence type="ECO:0000313" key="6">
    <source>
        <dbReference type="Proteomes" id="UP000036367"/>
    </source>
</evidence>
<keyword evidence="6" id="KW-1185">Reference proteome</keyword>
<reference evidence="5" key="1">
    <citation type="submission" date="2015-05" db="EMBL/GenBank/DDBJ databases">
        <title>Permanent draft genome of Rhodopirellula islandicus K833.</title>
        <authorList>
            <person name="Kizina J."/>
            <person name="Richter M."/>
            <person name="Glockner F.O."/>
            <person name="Harder J."/>
        </authorList>
    </citation>
    <scope>NUCLEOTIDE SEQUENCE [LARGE SCALE GENOMIC DNA]</scope>
    <source>
        <strain evidence="5">K833</strain>
    </source>
</reference>
<keyword evidence="1" id="KW-0805">Transcription regulation</keyword>
<evidence type="ECO:0000313" key="5">
    <source>
        <dbReference type="EMBL" id="KLU03859.1"/>
    </source>
</evidence>
<dbReference type="PANTHER" id="PTHR30146">
    <property type="entry name" value="LACI-RELATED TRANSCRIPTIONAL REPRESSOR"/>
    <property type="match status" value="1"/>
</dbReference>
<evidence type="ECO:0000256" key="1">
    <source>
        <dbReference type="ARBA" id="ARBA00023015"/>
    </source>
</evidence>
<protein>
    <submittedName>
        <fullName evidence="5">Xylose operon regulatory protein</fullName>
    </submittedName>
</protein>
<dbReference type="SUPFAM" id="SSF46689">
    <property type="entry name" value="Homeodomain-like"/>
    <property type="match status" value="2"/>
</dbReference>
<dbReference type="InterPro" id="IPR054031">
    <property type="entry name" value="XylR_PBP1"/>
</dbReference>
<name>A0A0J1EED4_RHOIS</name>
<dbReference type="SMART" id="SM00342">
    <property type="entry name" value="HTH_ARAC"/>
    <property type="match status" value="1"/>
</dbReference>
<dbReference type="PANTHER" id="PTHR30146:SF24">
    <property type="entry name" value="XYLOSE OPERON REGULATORY PROTEIN"/>
    <property type="match status" value="1"/>
</dbReference>
<dbReference type="PROSITE" id="PS01124">
    <property type="entry name" value="HTH_ARAC_FAMILY_2"/>
    <property type="match status" value="1"/>
</dbReference>
<dbReference type="AlphaFoldDB" id="A0A0J1EED4"/>
<evidence type="ECO:0000256" key="2">
    <source>
        <dbReference type="ARBA" id="ARBA00023125"/>
    </source>
</evidence>
<dbReference type="Gene3D" id="1.10.10.60">
    <property type="entry name" value="Homeodomain-like"/>
    <property type="match status" value="1"/>
</dbReference>
<dbReference type="InterPro" id="IPR018060">
    <property type="entry name" value="HTH_AraC"/>
</dbReference>
<accession>A0A0J1EED4</accession>
<evidence type="ECO:0000259" key="4">
    <source>
        <dbReference type="PROSITE" id="PS01124"/>
    </source>
</evidence>
<dbReference type="STRING" id="595434.RISK_004266"/>
<dbReference type="InterPro" id="IPR009057">
    <property type="entry name" value="Homeodomain-like_sf"/>
</dbReference>
<dbReference type="GO" id="GO:0003700">
    <property type="term" value="F:DNA-binding transcription factor activity"/>
    <property type="evidence" value="ECO:0007669"/>
    <property type="project" value="InterPro"/>
</dbReference>
<dbReference type="Proteomes" id="UP000036367">
    <property type="component" value="Unassembled WGS sequence"/>
</dbReference>
<dbReference type="InterPro" id="IPR028082">
    <property type="entry name" value="Peripla_BP_I"/>
</dbReference>
<dbReference type="EMBL" id="LECT01000031">
    <property type="protein sequence ID" value="KLU03859.1"/>
    <property type="molecule type" value="Genomic_DNA"/>
</dbReference>
<keyword evidence="3" id="KW-0804">Transcription</keyword>
<dbReference type="InterPro" id="IPR046335">
    <property type="entry name" value="LacI/GalR-like_sensor"/>
</dbReference>
<dbReference type="Gene3D" id="3.40.50.2300">
    <property type="match status" value="2"/>
</dbReference>
<dbReference type="GO" id="GO:0000976">
    <property type="term" value="F:transcription cis-regulatory region binding"/>
    <property type="evidence" value="ECO:0007669"/>
    <property type="project" value="TreeGrafter"/>
</dbReference>
<comment type="caution">
    <text evidence="5">The sequence shown here is derived from an EMBL/GenBank/DDBJ whole genome shotgun (WGS) entry which is preliminary data.</text>
</comment>
<dbReference type="Pfam" id="PF12833">
    <property type="entry name" value="HTH_18"/>
    <property type="match status" value="1"/>
</dbReference>
<keyword evidence="2" id="KW-0238">DNA-binding</keyword>